<evidence type="ECO:0000256" key="1">
    <source>
        <dbReference type="SAM" id="MobiDB-lite"/>
    </source>
</evidence>
<organism evidence="3 4">
    <name type="scientific">Frankia nepalensis</name>
    <dbReference type="NCBI Taxonomy" id="1836974"/>
    <lineage>
        <taxon>Bacteria</taxon>
        <taxon>Bacillati</taxon>
        <taxon>Actinomycetota</taxon>
        <taxon>Actinomycetes</taxon>
        <taxon>Frankiales</taxon>
        <taxon>Frankiaceae</taxon>
        <taxon>Frankia</taxon>
    </lineage>
</organism>
<feature type="compositionally biased region" description="Low complexity" evidence="1">
    <location>
        <begin position="712"/>
        <end position="722"/>
    </location>
</feature>
<feature type="compositionally biased region" description="Low complexity" evidence="1">
    <location>
        <begin position="16"/>
        <end position="33"/>
    </location>
</feature>
<dbReference type="AlphaFoldDB" id="A0A937RK28"/>
<dbReference type="PANTHER" id="PTHR23290:SF0">
    <property type="entry name" value="RRNA N6-ADENOSINE-METHYLTRANSFERASE METTL5"/>
    <property type="match status" value="1"/>
</dbReference>
<dbReference type="Proteomes" id="UP000604475">
    <property type="component" value="Unassembled WGS sequence"/>
</dbReference>
<evidence type="ECO:0000259" key="2">
    <source>
        <dbReference type="Pfam" id="PF01861"/>
    </source>
</evidence>
<feature type="domain" description="N(4)-bis(aminopropyl)spermidine synthase C-terminal" evidence="2">
    <location>
        <begin position="173"/>
        <end position="361"/>
    </location>
</feature>
<dbReference type="Gene3D" id="3.40.50.150">
    <property type="entry name" value="Vaccinia Virus protein VP39"/>
    <property type="match status" value="1"/>
</dbReference>
<dbReference type="InterPro" id="IPR051720">
    <property type="entry name" value="rRNA_MeTrfase/Polyamine_Synth"/>
</dbReference>
<evidence type="ECO:0000313" key="4">
    <source>
        <dbReference type="Proteomes" id="UP000604475"/>
    </source>
</evidence>
<reference evidence="3" key="1">
    <citation type="submission" date="2020-12" db="EMBL/GenBank/DDBJ databases">
        <title>Genomic characterization of non-nitrogen-fixing Frankia strains.</title>
        <authorList>
            <person name="Carlos-Shanley C."/>
            <person name="Guerra T."/>
            <person name="Hahn D."/>
        </authorList>
    </citation>
    <scope>NUCLEOTIDE SEQUENCE</scope>
    <source>
        <strain evidence="3">CN6</strain>
    </source>
</reference>
<gene>
    <name evidence="3" type="ORF">I7412_24720</name>
</gene>
<keyword evidence="4" id="KW-1185">Reference proteome</keyword>
<comment type="caution">
    <text evidence="3">The sequence shown here is derived from an EMBL/GenBank/DDBJ whole genome shotgun (WGS) entry which is preliminary data.</text>
</comment>
<dbReference type="GO" id="GO:0016740">
    <property type="term" value="F:transferase activity"/>
    <property type="evidence" value="ECO:0007669"/>
    <property type="project" value="TreeGrafter"/>
</dbReference>
<dbReference type="EMBL" id="JAEACQ010000246">
    <property type="protein sequence ID" value="MBL7630304.1"/>
    <property type="molecule type" value="Genomic_DNA"/>
</dbReference>
<dbReference type="InterPro" id="IPR002723">
    <property type="entry name" value="BpsA_C"/>
</dbReference>
<feature type="region of interest" description="Disordered" evidence="1">
    <location>
        <begin position="1"/>
        <end position="33"/>
    </location>
</feature>
<dbReference type="GO" id="GO:0006596">
    <property type="term" value="P:polyamine biosynthetic process"/>
    <property type="evidence" value="ECO:0007669"/>
    <property type="project" value="TreeGrafter"/>
</dbReference>
<protein>
    <submittedName>
        <fullName evidence="3">Bis-aminopropyl spermidine synthase family protein</fullName>
    </submittedName>
</protein>
<feature type="region of interest" description="Disordered" evidence="1">
    <location>
        <begin position="712"/>
        <end position="733"/>
    </location>
</feature>
<accession>A0A937RK28</accession>
<dbReference type="RefSeq" id="WP_203002600.1">
    <property type="nucleotide sequence ID" value="NZ_JADWYU010000200.1"/>
</dbReference>
<dbReference type="PANTHER" id="PTHR23290">
    <property type="entry name" value="RRNA N6-ADENOSINE-METHYLTRANSFERASE METTL5"/>
    <property type="match status" value="1"/>
</dbReference>
<dbReference type="InterPro" id="IPR029063">
    <property type="entry name" value="SAM-dependent_MTases_sf"/>
</dbReference>
<dbReference type="SUPFAM" id="SSF53335">
    <property type="entry name" value="S-adenosyl-L-methionine-dependent methyltransferases"/>
    <property type="match status" value="1"/>
</dbReference>
<feature type="compositionally biased region" description="Gly residues" evidence="1">
    <location>
        <begin position="723"/>
        <end position="733"/>
    </location>
</feature>
<dbReference type="Pfam" id="PF01861">
    <property type="entry name" value="BpsA_C"/>
    <property type="match status" value="1"/>
</dbReference>
<evidence type="ECO:0000313" key="3">
    <source>
        <dbReference type="EMBL" id="MBL7630304.1"/>
    </source>
</evidence>
<sequence length="733" mass="74876">MTPGHGQRPPDEPKAGADPAAPGAGAGPATTPGQSQLAELLAAHGAYARPLRALVARLAEPVAVASGSGAAAPKGAVSDGAVSDSAVSDSAVSDGAVLDGRAVGRLTRAAGLPRRTVEEVLAALGDDVVDDPVVGPRIRPDRAAGYRALVDSGGLAVAASADPLAGQLAARADLVATMRELIAAAPRPRADLDHVAATAETAARRALWLAATYDLAGRHVLCVGDHDLTSLAAAAVIPGLRVTVVDVDDDLLDFLDAQARARGLAVHPYFADLRFGLPPAVAGGADIAFTDPPYTPEGVALFCARGAEGLRDRERGRVLLAYGFSARTPTLGWKTQRALLDAGFVIEAMLPAFHAYDGAEAVGARADHYVCRPTTHTWRHLERSTGPLAADLAIYTHGRSSLESVAKEMTEPAARALRDAAVGAARPLATATATVAAARPATAPAAATDAPAATGQLVFVGDAVPAGLAGGGTAARAAWPVTHVRLATVLAQGLPPAARARRPVAVAADLTDDPGGWLPRLLLAVNADALAAVVRADHPAMAAAVPGTPRRAGWSGPGAGSLGPAGHLPVGATGPKWTALPPRPVGQSAGGRLWVLPFASFDLAGSDNPTDRPLRSLLDRAHGRIGNVWREALIAHFREEHATTLGKRDARAVIENALSRREPPDPRGYLQARLVDLPRTTLASLIDAAEWTWWPEALREIGDDARAGIRAGAEASPADAAGGDAGTAAGGRA</sequence>
<name>A0A937RK28_9ACTN</name>
<proteinExistence type="predicted"/>